<accession>A0AAV4J7V4</accession>
<evidence type="ECO:0000313" key="3">
    <source>
        <dbReference type="Proteomes" id="UP000762676"/>
    </source>
</evidence>
<dbReference type="PANTHER" id="PTHR46396:SF2">
    <property type="entry name" value="ILEI_PANDER DOMAIN-CONTAINING PROTEIN"/>
    <property type="match status" value="1"/>
</dbReference>
<dbReference type="PANTHER" id="PTHR46396">
    <property type="entry name" value="PROTEIN O-LINKED-MANNOSE BETA-1,2-N-ACETYLGLUCOSAMINYLTRANSFERASE 1"/>
    <property type="match status" value="1"/>
</dbReference>
<keyword evidence="3" id="KW-1185">Reference proteome</keyword>
<dbReference type="GO" id="GO:0047223">
    <property type="term" value="F:beta-1,3-galactosyl-O-glycosyl-glycoprotein beta-1,3-N-acetylglucosaminyltransferase activity"/>
    <property type="evidence" value="ECO:0007669"/>
    <property type="project" value="TreeGrafter"/>
</dbReference>
<dbReference type="InterPro" id="IPR052463">
    <property type="entry name" value="O-linked_mannose_GnT"/>
</dbReference>
<dbReference type="InterPro" id="IPR029044">
    <property type="entry name" value="Nucleotide-diphossugar_trans"/>
</dbReference>
<dbReference type="Pfam" id="PF15711">
    <property type="entry name" value="ILEI"/>
    <property type="match status" value="2"/>
</dbReference>
<reference evidence="2 3" key="1">
    <citation type="journal article" date="2021" name="Elife">
        <title>Chloroplast acquisition without the gene transfer in kleptoplastic sea slugs, Plakobranchus ocellatus.</title>
        <authorList>
            <person name="Maeda T."/>
            <person name="Takahashi S."/>
            <person name="Yoshida T."/>
            <person name="Shimamura S."/>
            <person name="Takaki Y."/>
            <person name="Nagai Y."/>
            <person name="Toyoda A."/>
            <person name="Suzuki Y."/>
            <person name="Arimoto A."/>
            <person name="Ishii H."/>
            <person name="Satoh N."/>
            <person name="Nishiyama T."/>
            <person name="Hasebe M."/>
            <person name="Maruyama T."/>
            <person name="Minagawa J."/>
            <person name="Obokata J."/>
            <person name="Shigenobu S."/>
        </authorList>
    </citation>
    <scope>NUCLEOTIDE SEQUENCE [LARGE SCALE GENOMIC DNA]</scope>
</reference>
<dbReference type="Proteomes" id="UP000762676">
    <property type="component" value="Unassembled WGS sequence"/>
</dbReference>
<evidence type="ECO:0000259" key="1">
    <source>
        <dbReference type="Pfam" id="PF15711"/>
    </source>
</evidence>
<name>A0AAV4J7V4_9GAST</name>
<dbReference type="GO" id="GO:0016266">
    <property type="term" value="P:protein O-linked glycosylation via N-acetyl-galactosamine"/>
    <property type="evidence" value="ECO:0007669"/>
    <property type="project" value="TreeGrafter"/>
</dbReference>
<dbReference type="GO" id="GO:0000139">
    <property type="term" value="C:Golgi membrane"/>
    <property type="evidence" value="ECO:0007669"/>
    <property type="project" value="TreeGrafter"/>
</dbReference>
<feature type="domain" description="ILEI/PANDER" evidence="1">
    <location>
        <begin position="187"/>
        <end position="274"/>
    </location>
</feature>
<dbReference type="InterPro" id="IPR039477">
    <property type="entry name" value="ILEI/PANDER_dom"/>
</dbReference>
<dbReference type="AlphaFoldDB" id="A0AAV4J7V4"/>
<comment type="caution">
    <text evidence="2">The sequence shown here is derived from an EMBL/GenBank/DDBJ whole genome shotgun (WGS) entry which is preliminary data.</text>
</comment>
<dbReference type="Gene3D" id="3.90.550.10">
    <property type="entry name" value="Spore Coat Polysaccharide Biosynthesis Protein SpsA, Chain A"/>
    <property type="match status" value="1"/>
</dbReference>
<dbReference type="PROSITE" id="PS52031">
    <property type="entry name" value="GG_LECTIN"/>
    <property type="match status" value="1"/>
</dbReference>
<sequence>MHLFHSRYLSDSNDHVLDTDSALLRFLKKEVQEEDIALFATYDEAATGLRDSGRQWLGYFGSGLISRLKYRENFLMVGTKALAEGNAIEYYMASNGKEPSFAPPIEKAGCFAIPMGPKVNMEKAVSAVLTGKDIEKGNPLENCGLPSPCGADTVSAAVHTGQGNEVKPSICINGNIWMADKVNDGGRGFNIAVLDPTTFEVIKVTHMDTYETDSTDLELLLDSLDEGDIVVAVVADEASRKLGTGARDALNKVGSAFIQNLRFRDVWYFVGQKGIQGFSRIEQLSYAGLNDQWPKPLLAKFCIPRTIPSSRIMIDPESSRNEPRRQFCTKYEGYTEFCNPAYVDEHLKAIPISNNELAGNKIFETPIIIVPGINHNAFVNTLRTTLMQPGINVQNVAVYWDEKIPEYGELATLFGFQSEKVEGSTSYAGFENLSGNTSLVYRVQDFPGLAFLMRSPILQKLVDSWSSCCQKRAWSGWDLDLLEVQLEMLVPDVSRVYRTPFFGGEGLSGLSRNLFLKPRKTYLDTKTQSLRLEYLISNDYENFLQNQIHNSIVLKPAQYVDCIKGDDQPPNISNLANVPIVIFYQQHDSKDYRLLLKICHCFGLVIMEDGKPRNMHRGMLRFHYQNHDVFVVGTQTAYFDRLTSMSTVLSTAHFHGSLAAHPHIAVAKV</sequence>
<evidence type="ECO:0000313" key="2">
    <source>
        <dbReference type="EMBL" id="GFS18854.1"/>
    </source>
</evidence>
<protein>
    <submittedName>
        <fullName evidence="2">Protein O-linked-mannose beta-1,2-N-acetylglucosaminyltransferase 1</fullName>
    </submittedName>
</protein>
<feature type="domain" description="ILEI/PANDER" evidence="1">
    <location>
        <begin position="18"/>
        <end position="80"/>
    </location>
</feature>
<gene>
    <name evidence="2" type="ORF">ElyMa_001532700</name>
</gene>
<proteinExistence type="predicted"/>
<organism evidence="2 3">
    <name type="scientific">Elysia marginata</name>
    <dbReference type="NCBI Taxonomy" id="1093978"/>
    <lineage>
        <taxon>Eukaryota</taxon>
        <taxon>Metazoa</taxon>
        <taxon>Spiralia</taxon>
        <taxon>Lophotrochozoa</taxon>
        <taxon>Mollusca</taxon>
        <taxon>Gastropoda</taxon>
        <taxon>Heterobranchia</taxon>
        <taxon>Euthyneura</taxon>
        <taxon>Panpulmonata</taxon>
        <taxon>Sacoglossa</taxon>
        <taxon>Placobranchoidea</taxon>
        <taxon>Plakobranchidae</taxon>
        <taxon>Elysia</taxon>
    </lineage>
</organism>
<dbReference type="EMBL" id="BMAT01003020">
    <property type="protein sequence ID" value="GFS18854.1"/>
    <property type="molecule type" value="Genomic_DNA"/>
</dbReference>